<dbReference type="AlphaFoldDB" id="A0AAE0U3H5"/>
<dbReference type="PANTHER" id="PTHR47706:SF7">
    <property type="entry name" value="CIPA-LIKE, PUTATIVE (AFU_ORTHOLOGUE AFUA_1G01630)-RELATED"/>
    <property type="match status" value="1"/>
</dbReference>
<reference evidence="4" key="2">
    <citation type="submission" date="2023-06" db="EMBL/GenBank/DDBJ databases">
        <authorList>
            <consortium name="Lawrence Berkeley National Laboratory"/>
            <person name="Haridas S."/>
            <person name="Hensen N."/>
            <person name="Bonometti L."/>
            <person name="Westerberg I."/>
            <person name="Brannstrom I.O."/>
            <person name="Guillou S."/>
            <person name="Cros-Aarteil S."/>
            <person name="Calhoun S."/>
            <person name="Kuo A."/>
            <person name="Mondo S."/>
            <person name="Pangilinan J."/>
            <person name="Riley R."/>
            <person name="LaButti K."/>
            <person name="Andreopoulos B."/>
            <person name="Lipzen A."/>
            <person name="Chen C."/>
            <person name="Yanf M."/>
            <person name="Daum C."/>
            <person name="Ng V."/>
            <person name="Clum A."/>
            <person name="Steindorff A."/>
            <person name="Ohm R."/>
            <person name="Martin F."/>
            <person name="Silar P."/>
            <person name="Natvig D."/>
            <person name="Lalanne C."/>
            <person name="Gautier V."/>
            <person name="Ament-velasquez S.L."/>
            <person name="Kruys A."/>
            <person name="Hutchinson M.I."/>
            <person name="Powell A.J."/>
            <person name="Barry K."/>
            <person name="Miller A.N."/>
            <person name="Grigoriev I.V."/>
            <person name="Debuchy R."/>
            <person name="Gladieux P."/>
            <person name="Thoren M.H."/>
            <person name="Johannesson H."/>
        </authorList>
    </citation>
    <scope>NUCLEOTIDE SEQUENCE</scope>
    <source>
        <strain evidence="4">CBS 232.78</strain>
    </source>
</reference>
<dbReference type="PANTHER" id="PTHR47706">
    <property type="entry name" value="NMRA-LIKE FAMILY PROTEIN"/>
    <property type="match status" value="1"/>
</dbReference>
<evidence type="ECO:0000259" key="3">
    <source>
        <dbReference type="Pfam" id="PF05368"/>
    </source>
</evidence>
<keyword evidence="5" id="KW-1185">Reference proteome</keyword>
<feature type="domain" description="NmrA-like" evidence="3">
    <location>
        <begin position="6"/>
        <end position="139"/>
    </location>
</feature>
<dbReference type="SUPFAM" id="SSF51735">
    <property type="entry name" value="NAD(P)-binding Rossmann-fold domains"/>
    <property type="match status" value="1"/>
</dbReference>
<sequence>MTQQLRKITIVGAGGGVGSWILSAALDLGHTVSVITRPDSDTSKLPSGVTAIHRASYDDVEAITPLLVGQDVLVLAIGFMAVQLQKHIIQAAAAAGVPWIVPTEYTSQSELSDRIKHFNPVFGLKDVFRKQIEELGVSSWIGVVNNPWTEFSLRMGSGAFGIDVLAKKATLYNGGRTKFNTTTFPRVGRSLAAVLALPDAELARRGYKNNVVYFSSFLVNQRDLLESVLKATGESESEWTIEDVGAEETVNEAAKQPFDTRLLYATVAREGFGGNYQDKVVINKEFGFEQEDLDAVVKSVVDEIRSGAASA</sequence>
<dbReference type="InterPro" id="IPR008030">
    <property type="entry name" value="NmrA-like"/>
</dbReference>
<dbReference type="InterPro" id="IPR051609">
    <property type="entry name" value="NmrA/Isoflavone_reductase-like"/>
</dbReference>
<accession>A0AAE0U3H5</accession>
<protein>
    <recommendedName>
        <fullName evidence="3">NmrA-like domain-containing protein</fullName>
    </recommendedName>
</protein>
<comment type="caution">
    <text evidence="4">The sequence shown here is derived from an EMBL/GenBank/DDBJ whole genome shotgun (WGS) entry which is preliminary data.</text>
</comment>
<dbReference type="InterPro" id="IPR036291">
    <property type="entry name" value="NAD(P)-bd_dom_sf"/>
</dbReference>
<dbReference type="Pfam" id="PF05368">
    <property type="entry name" value="NmrA"/>
    <property type="match status" value="1"/>
</dbReference>
<dbReference type="EMBL" id="JAULSW010000002">
    <property type="protein sequence ID" value="KAK3389214.1"/>
    <property type="molecule type" value="Genomic_DNA"/>
</dbReference>
<keyword evidence="1" id="KW-0521">NADP</keyword>
<evidence type="ECO:0000256" key="1">
    <source>
        <dbReference type="ARBA" id="ARBA00022857"/>
    </source>
</evidence>
<evidence type="ECO:0000313" key="5">
    <source>
        <dbReference type="Proteomes" id="UP001285441"/>
    </source>
</evidence>
<proteinExistence type="predicted"/>
<name>A0AAE0U3H5_9PEZI</name>
<gene>
    <name evidence="4" type="ORF">B0H63DRAFT_463185</name>
</gene>
<dbReference type="GO" id="GO:0016491">
    <property type="term" value="F:oxidoreductase activity"/>
    <property type="evidence" value="ECO:0007669"/>
    <property type="project" value="UniProtKB-KW"/>
</dbReference>
<dbReference type="Gene3D" id="3.40.50.720">
    <property type="entry name" value="NAD(P)-binding Rossmann-like Domain"/>
    <property type="match status" value="1"/>
</dbReference>
<dbReference type="Proteomes" id="UP001285441">
    <property type="component" value="Unassembled WGS sequence"/>
</dbReference>
<evidence type="ECO:0000313" key="4">
    <source>
        <dbReference type="EMBL" id="KAK3389214.1"/>
    </source>
</evidence>
<evidence type="ECO:0000256" key="2">
    <source>
        <dbReference type="ARBA" id="ARBA00023002"/>
    </source>
</evidence>
<reference evidence="4" key="1">
    <citation type="journal article" date="2023" name="Mol. Phylogenet. Evol.">
        <title>Genome-scale phylogeny and comparative genomics of the fungal order Sordariales.</title>
        <authorList>
            <person name="Hensen N."/>
            <person name="Bonometti L."/>
            <person name="Westerberg I."/>
            <person name="Brannstrom I.O."/>
            <person name="Guillou S."/>
            <person name="Cros-Aarteil S."/>
            <person name="Calhoun S."/>
            <person name="Haridas S."/>
            <person name="Kuo A."/>
            <person name="Mondo S."/>
            <person name="Pangilinan J."/>
            <person name="Riley R."/>
            <person name="LaButti K."/>
            <person name="Andreopoulos B."/>
            <person name="Lipzen A."/>
            <person name="Chen C."/>
            <person name="Yan M."/>
            <person name="Daum C."/>
            <person name="Ng V."/>
            <person name="Clum A."/>
            <person name="Steindorff A."/>
            <person name="Ohm R.A."/>
            <person name="Martin F."/>
            <person name="Silar P."/>
            <person name="Natvig D.O."/>
            <person name="Lalanne C."/>
            <person name="Gautier V."/>
            <person name="Ament-Velasquez S.L."/>
            <person name="Kruys A."/>
            <person name="Hutchinson M.I."/>
            <person name="Powell A.J."/>
            <person name="Barry K."/>
            <person name="Miller A.N."/>
            <person name="Grigoriev I.V."/>
            <person name="Debuchy R."/>
            <person name="Gladieux P."/>
            <person name="Hiltunen Thoren M."/>
            <person name="Johannesson H."/>
        </authorList>
    </citation>
    <scope>NUCLEOTIDE SEQUENCE</scope>
    <source>
        <strain evidence="4">CBS 232.78</strain>
    </source>
</reference>
<organism evidence="4 5">
    <name type="scientific">Podospora didyma</name>
    <dbReference type="NCBI Taxonomy" id="330526"/>
    <lineage>
        <taxon>Eukaryota</taxon>
        <taxon>Fungi</taxon>
        <taxon>Dikarya</taxon>
        <taxon>Ascomycota</taxon>
        <taxon>Pezizomycotina</taxon>
        <taxon>Sordariomycetes</taxon>
        <taxon>Sordariomycetidae</taxon>
        <taxon>Sordariales</taxon>
        <taxon>Podosporaceae</taxon>
        <taxon>Podospora</taxon>
    </lineage>
</organism>
<keyword evidence="2" id="KW-0560">Oxidoreductase</keyword>